<reference evidence="2 3" key="1">
    <citation type="submission" date="2012-04" db="EMBL/GenBank/DDBJ databases">
        <authorList>
            <person name="Genoscope - CEA"/>
        </authorList>
    </citation>
    <scope>NUCLEOTIDE SEQUENCE [LARGE SCALE GENOMIC DNA]</scope>
    <source>
        <strain evidence="2 3">9701</strain>
    </source>
</reference>
<dbReference type="Proteomes" id="UP000004047">
    <property type="component" value="Unassembled WGS sequence"/>
</dbReference>
<protein>
    <recommendedName>
        <fullName evidence="1">SLH domain-containing protein</fullName>
    </recommendedName>
</protein>
<proteinExistence type="predicted"/>
<evidence type="ECO:0000313" key="3">
    <source>
        <dbReference type="Proteomes" id="UP000004047"/>
    </source>
</evidence>
<dbReference type="HOGENOM" id="CLU_055407_2_0_3"/>
<feature type="domain" description="SLH" evidence="1">
    <location>
        <begin position="238"/>
        <end position="302"/>
    </location>
</feature>
<dbReference type="PROSITE" id="PS51272">
    <property type="entry name" value="SLH"/>
    <property type="match status" value="3"/>
</dbReference>
<name>I4ISI2_MICAE</name>
<sequence>MREKLCGQTTIRRSLEQRPEAFSHRMLGLARLFLLQKSSYRLKIMKARLSIALTALMTLGITATPAANFDEQDIEQTQVVAIARPYGGNKFDLLVLEQIPGKQKCWNESGSNPVMIDPLLLNFDFTGICRRATDSNGYSIRLDGRDFGLDYILRIVERNGELYLVGTPRDARRPELVVGRTRGMQTGFMKIILEPGWRFSRRTFQGKSLGHFYFSGKEAEVLAATGRPPVSETTPPPTSGASFQDISGDIYKTEIEKAIALGVVAGFKEDNTFRPENPVTREQFVSMIIEGMGTVTKINLEDIPPGSGSFNDVEATRWSAKKIQWARANGIVAGKANGEFRPTDPITRAELMAILKQAATYLKTQQKQAPDLAQTKTPVNFSDTSGHWAASLITQMSGFCGVASPLNEQGSSFVPNDPARRNYAAAAIVRTLDCVKTAKK</sequence>
<organism evidence="2 3">
    <name type="scientific">Microcystis aeruginosa PCC 9701</name>
    <dbReference type="NCBI Taxonomy" id="721123"/>
    <lineage>
        <taxon>Bacteria</taxon>
        <taxon>Bacillati</taxon>
        <taxon>Cyanobacteriota</taxon>
        <taxon>Cyanophyceae</taxon>
        <taxon>Oscillatoriophycideae</taxon>
        <taxon>Chroococcales</taxon>
        <taxon>Microcystaceae</taxon>
        <taxon>Microcystis</taxon>
    </lineage>
</organism>
<comment type="caution">
    <text evidence="2">The sequence shown here is derived from an EMBL/GenBank/DDBJ whole genome shotgun (WGS) entry which is preliminary data.</text>
</comment>
<dbReference type="AlphaFoldDB" id="I4ISI2"/>
<accession>I4ISI2</accession>
<dbReference type="EMBL" id="CAIQ01000240">
    <property type="protein sequence ID" value="CCI37256.1"/>
    <property type="molecule type" value="Genomic_DNA"/>
</dbReference>
<feature type="domain" description="SLH" evidence="1">
    <location>
        <begin position="376"/>
        <end position="440"/>
    </location>
</feature>
<evidence type="ECO:0000313" key="2">
    <source>
        <dbReference type="EMBL" id="CCI37256.1"/>
    </source>
</evidence>
<gene>
    <name evidence="2" type="ORF">MICAK_3140003</name>
</gene>
<dbReference type="InterPro" id="IPR001119">
    <property type="entry name" value="SLH_dom"/>
</dbReference>
<dbReference type="InterPro" id="IPR022222">
    <property type="entry name" value="DUF3747"/>
</dbReference>
<feature type="domain" description="SLH" evidence="1">
    <location>
        <begin position="306"/>
        <end position="369"/>
    </location>
</feature>
<dbReference type="Pfam" id="PF00395">
    <property type="entry name" value="SLH"/>
    <property type="match status" value="2"/>
</dbReference>
<evidence type="ECO:0000259" key="1">
    <source>
        <dbReference type="PROSITE" id="PS51272"/>
    </source>
</evidence>
<dbReference type="Pfam" id="PF12565">
    <property type="entry name" value="DUF3747"/>
    <property type="match status" value="1"/>
</dbReference>